<dbReference type="PANTHER" id="PTHR43544">
    <property type="entry name" value="SHORT-CHAIN DEHYDROGENASE/REDUCTASE"/>
    <property type="match status" value="1"/>
</dbReference>
<evidence type="ECO:0000313" key="3">
    <source>
        <dbReference type="Proteomes" id="UP000243797"/>
    </source>
</evidence>
<accession>A0A2K1QTV0</accession>
<dbReference type="GO" id="GO:0016491">
    <property type="term" value="F:oxidoreductase activity"/>
    <property type="evidence" value="ECO:0007669"/>
    <property type="project" value="TreeGrafter"/>
</dbReference>
<gene>
    <name evidence="2" type="ORF">CAC42_6292</name>
</gene>
<dbReference type="AlphaFoldDB" id="A0A2K1QTV0"/>
<dbReference type="EMBL" id="NKHZ01000041">
    <property type="protein sequence ID" value="PNS18475.1"/>
    <property type="molecule type" value="Genomic_DNA"/>
</dbReference>
<evidence type="ECO:0000313" key="2">
    <source>
        <dbReference type="EMBL" id="PNS18475.1"/>
    </source>
</evidence>
<keyword evidence="3" id="KW-1185">Reference proteome</keyword>
<evidence type="ECO:0008006" key="4">
    <source>
        <dbReference type="Google" id="ProtNLM"/>
    </source>
</evidence>
<organism evidence="2 3">
    <name type="scientific">Sphaceloma murrayae</name>
    <dbReference type="NCBI Taxonomy" id="2082308"/>
    <lineage>
        <taxon>Eukaryota</taxon>
        <taxon>Fungi</taxon>
        <taxon>Dikarya</taxon>
        <taxon>Ascomycota</taxon>
        <taxon>Pezizomycotina</taxon>
        <taxon>Dothideomycetes</taxon>
        <taxon>Dothideomycetidae</taxon>
        <taxon>Myriangiales</taxon>
        <taxon>Elsinoaceae</taxon>
        <taxon>Sphaceloma</taxon>
    </lineage>
</organism>
<dbReference type="InterPro" id="IPR002347">
    <property type="entry name" value="SDR_fam"/>
</dbReference>
<dbReference type="SUPFAM" id="SSF51735">
    <property type="entry name" value="NAD(P)-binding Rossmann-fold domains"/>
    <property type="match status" value="1"/>
</dbReference>
<proteinExistence type="inferred from homology"/>
<name>A0A2K1QTV0_9PEZI</name>
<dbReference type="OrthoDB" id="191139at2759"/>
<evidence type="ECO:0000256" key="1">
    <source>
        <dbReference type="ARBA" id="ARBA00006484"/>
    </source>
</evidence>
<dbReference type="GO" id="GO:0019748">
    <property type="term" value="P:secondary metabolic process"/>
    <property type="evidence" value="ECO:0007669"/>
    <property type="project" value="TreeGrafter"/>
</dbReference>
<dbReference type="InParanoid" id="A0A2K1QTV0"/>
<reference evidence="2 3" key="1">
    <citation type="submission" date="2017-06" db="EMBL/GenBank/DDBJ databases">
        <title>Draft genome sequence of a variant of Elsinoe murrayae.</title>
        <authorList>
            <person name="Cheng Q."/>
        </authorList>
    </citation>
    <scope>NUCLEOTIDE SEQUENCE [LARGE SCALE GENOMIC DNA]</scope>
    <source>
        <strain evidence="2 3">CQ-2017a</strain>
    </source>
</reference>
<dbReference type="PANTHER" id="PTHR43544:SF32">
    <property type="entry name" value="CHAIN DEHYDROGENASE, PUTATIVE (AFU_ORTHOLOGUE AFUA_5G01530)-RELATED"/>
    <property type="match status" value="1"/>
</dbReference>
<dbReference type="Proteomes" id="UP000243797">
    <property type="component" value="Unassembled WGS sequence"/>
</dbReference>
<protein>
    <recommendedName>
        <fullName evidence="4">NAD(P)-binding protein</fullName>
    </recommendedName>
</protein>
<dbReference type="Pfam" id="PF00106">
    <property type="entry name" value="adh_short"/>
    <property type="match status" value="1"/>
</dbReference>
<dbReference type="InterPro" id="IPR051468">
    <property type="entry name" value="Fungal_SecMetab_SDRs"/>
</dbReference>
<dbReference type="Gene3D" id="3.40.50.720">
    <property type="entry name" value="NAD(P)-binding Rossmann-like Domain"/>
    <property type="match status" value="1"/>
</dbReference>
<comment type="caution">
    <text evidence="2">The sequence shown here is derived from an EMBL/GenBank/DDBJ whole genome shotgun (WGS) entry which is preliminary data.</text>
</comment>
<dbReference type="InterPro" id="IPR036291">
    <property type="entry name" value="NAD(P)-bd_dom_sf"/>
</dbReference>
<sequence>MSAAKHIVPVTGGNRGIGFEIARQLLADSTKHGLLGSRFVQKGEAAVADLRSQGQPGTVELLHLDVSSESSIQAAAQTVSSTHGRVDALVNNAAVAVPEGTLSQQMTTCFLTNATGPAITGEAFEPLLRKSIGTPRVLNVSSGMGSITSRLDPGSAMYKHSGIQYRASKAAMNMVSADQAARFGEFGAKVFAYCPGFTVSNLSGMTKAENGPRSTEESVRPMVAVLNGERNGEHGGFLYAFLLGQYGW</sequence>
<dbReference type="STRING" id="2082308.A0A2K1QTV0"/>
<dbReference type="GO" id="GO:0005737">
    <property type="term" value="C:cytoplasm"/>
    <property type="evidence" value="ECO:0007669"/>
    <property type="project" value="TreeGrafter"/>
</dbReference>
<dbReference type="PRINTS" id="PR00081">
    <property type="entry name" value="GDHRDH"/>
</dbReference>
<comment type="similarity">
    <text evidence="1">Belongs to the short-chain dehydrogenases/reductases (SDR) family.</text>
</comment>